<comment type="caution">
    <text evidence="1">The sequence shown here is derived from an EMBL/GenBank/DDBJ whole genome shotgun (WGS) entry which is preliminary data.</text>
</comment>
<organism evidence="1 2">
    <name type="scientific">Cymbomonas tetramitiformis</name>
    <dbReference type="NCBI Taxonomy" id="36881"/>
    <lineage>
        <taxon>Eukaryota</taxon>
        <taxon>Viridiplantae</taxon>
        <taxon>Chlorophyta</taxon>
        <taxon>Pyramimonadophyceae</taxon>
        <taxon>Pyramimonadales</taxon>
        <taxon>Pyramimonadaceae</taxon>
        <taxon>Cymbomonas</taxon>
    </lineage>
</organism>
<dbReference type="Proteomes" id="UP001190700">
    <property type="component" value="Unassembled WGS sequence"/>
</dbReference>
<keyword evidence="2" id="KW-1185">Reference proteome</keyword>
<protein>
    <submittedName>
        <fullName evidence="1">Uncharacterized protein</fullName>
    </submittedName>
</protein>
<name>A0AAE0H170_9CHLO</name>
<proteinExistence type="predicted"/>
<dbReference type="AlphaFoldDB" id="A0AAE0H170"/>
<gene>
    <name evidence="1" type="ORF">CYMTET_4603</name>
</gene>
<dbReference type="EMBL" id="LGRX02000649">
    <property type="protein sequence ID" value="KAK3287925.1"/>
    <property type="molecule type" value="Genomic_DNA"/>
</dbReference>
<evidence type="ECO:0000313" key="1">
    <source>
        <dbReference type="EMBL" id="KAK3287925.1"/>
    </source>
</evidence>
<sequence length="411" mass="43487">MAAVQQNLISWQAAGVREALRDAAALFRDSVPARWPPSRRQAISDFAEAAETLQPCAEAIRVFLPPAALALAPPLVVNKLLAVDAAAPSGFSLRQNWLMVEMGPRWADVRLDSVAAWARFNDFLSVLIGFAGAPVMPVGGQGAQAGGAPPADVVAQLAALTNALAHQQRLHTESMANLQTQLQAREARAREAAGKAAADAAALHAGRQAVDAFQAERTLLAACPMVVDSWPLAELDVLTEVLLFHGNRLGAKILASGSTRFGADPAVNLRPAKFPFLAHLCPRLVAEDPITLTGDLLTVEWASAFVFCLKRRLTEWQSFVVLLDPVHDKVDFEALGSAGKQPRAHGSVVLPVPQVQAVVPPVAPATPEKSELFRQADADIQAAVKGGPILGDAPAFSGFLLVDGATPPFIL</sequence>
<evidence type="ECO:0000313" key="2">
    <source>
        <dbReference type="Proteomes" id="UP001190700"/>
    </source>
</evidence>
<reference evidence="1 2" key="1">
    <citation type="journal article" date="2015" name="Genome Biol. Evol.">
        <title>Comparative Genomics of a Bacterivorous Green Alga Reveals Evolutionary Causalities and Consequences of Phago-Mixotrophic Mode of Nutrition.</title>
        <authorList>
            <person name="Burns J.A."/>
            <person name="Paasch A."/>
            <person name="Narechania A."/>
            <person name="Kim E."/>
        </authorList>
    </citation>
    <scope>NUCLEOTIDE SEQUENCE [LARGE SCALE GENOMIC DNA]</scope>
    <source>
        <strain evidence="1 2">PLY_AMNH</strain>
    </source>
</reference>
<accession>A0AAE0H170</accession>